<reference evidence="2 3" key="1">
    <citation type="journal article" date="2018" name="Nat. Ecol. Evol.">
        <title>Pezizomycetes genomes reveal the molecular basis of ectomycorrhizal truffle lifestyle.</title>
        <authorList>
            <person name="Murat C."/>
            <person name="Payen T."/>
            <person name="Noel B."/>
            <person name="Kuo A."/>
            <person name="Morin E."/>
            <person name="Chen J."/>
            <person name="Kohler A."/>
            <person name="Krizsan K."/>
            <person name="Balestrini R."/>
            <person name="Da Silva C."/>
            <person name="Montanini B."/>
            <person name="Hainaut M."/>
            <person name="Levati E."/>
            <person name="Barry K.W."/>
            <person name="Belfiori B."/>
            <person name="Cichocki N."/>
            <person name="Clum A."/>
            <person name="Dockter R.B."/>
            <person name="Fauchery L."/>
            <person name="Guy J."/>
            <person name="Iotti M."/>
            <person name="Le Tacon F."/>
            <person name="Lindquist E.A."/>
            <person name="Lipzen A."/>
            <person name="Malagnac F."/>
            <person name="Mello A."/>
            <person name="Molinier V."/>
            <person name="Miyauchi S."/>
            <person name="Poulain J."/>
            <person name="Riccioni C."/>
            <person name="Rubini A."/>
            <person name="Sitrit Y."/>
            <person name="Splivallo R."/>
            <person name="Traeger S."/>
            <person name="Wang M."/>
            <person name="Zifcakova L."/>
            <person name="Wipf D."/>
            <person name="Zambonelli A."/>
            <person name="Paolocci F."/>
            <person name="Nowrousian M."/>
            <person name="Ottonello S."/>
            <person name="Baldrian P."/>
            <person name="Spatafora J.W."/>
            <person name="Henrissat B."/>
            <person name="Nagy L.G."/>
            <person name="Aury J.M."/>
            <person name="Wincker P."/>
            <person name="Grigoriev I.V."/>
            <person name="Bonfante P."/>
            <person name="Martin F.M."/>
        </authorList>
    </citation>
    <scope>NUCLEOTIDE SEQUENCE [LARGE SCALE GENOMIC DNA]</scope>
    <source>
        <strain evidence="2 3">RN42</strain>
    </source>
</reference>
<dbReference type="EMBL" id="ML119868">
    <property type="protein sequence ID" value="RPA72302.1"/>
    <property type="molecule type" value="Genomic_DNA"/>
</dbReference>
<protein>
    <submittedName>
        <fullName evidence="2">Uncharacterized protein</fullName>
    </submittedName>
</protein>
<keyword evidence="3" id="KW-1185">Reference proteome</keyword>
<feature type="compositionally biased region" description="Low complexity" evidence="1">
    <location>
        <begin position="260"/>
        <end position="278"/>
    </location>
</feature>
<dbReference type="Proteomes" id="UP000275078">
    <property type="component" value="Unassembled WGS sequence"/>
</dbReference>
<gene>
    <name evidence="2" type="ORF">BJ508DRAFT_314873</name>
</gene>
<sequence length="529" mass="60370">MSLPSTYLIDEKMKLISILQANTQLSHSQIEDFVEQSNEILWEGNELWTDIDKVTALLLAFTHKSSDKPIVDPKEYTIRYNSVDSPEPTLPPLSRADTADWLDEDDLPLNSSNSQHNRVFTPPTNTDEDPDNRILQILLQQPLPTDAQICDALEGEDSRDCMDRLDRFKLDFLQHDTSYRWVVTRDGGASTDPSSDVKLRMDRKEFASIHIDEDYRLANMSTELISYLATIYSDKIDDFAAVEASLDHLERQRKLSSLTNNPRISPSPTSSPPHNINIADASSDPVDFRARSQETDVVMTEAYPVGTAHNPMVISSSPTANLRRFSLPPKPSVNLYHKSPKRRAVTPLTDLELSPTKKIKVELSPPSSPTPTKQRKFFSIRGYAARKAQKMKELGRPLTPRELEDLHYVDDKTLKTIQDTPAYIQSLPHERLDTIDNQIRTLIDDHARTRRRVSREIQQVRRYYNTLFYVAYEGIRTDTEFANFGVLAQNLISECRTAIEVIQADNPVNPAYFRLVNLIRDLRAEGLFE</sequence>
<accession>A0A3N4HDB8</accession>
<evidence type="ECO:0000313" key="3">
    <source>
        <dbReference type="Proteomes" id="UP000275078"/>
    </source>
</evidence>
<evidence type="ECO:0000313" key="2">
    <source>
        <dbReference type="EMBL" id="RPA72302.1"/>
    </source>
</evidence>
<evidence type="ECO:0000256" key="1">
    <source>
        <dbReference type="SAM" id="MobiDB-lite"/>
    </source>
</evidence>
<organism evidence="2 3">
    <name type="scientific">Ascobolus immersus RN42</name>
    <dbReference type="NCBI Taxonomy" id="1160509"/>
    <lineage>
        <taxon>Eukaryota</taxon>
        <taxon>Fungi</taxon>
        <taxon>Dikarya</taxon>
        <taxon>Ascomycota</taxon>
        <taxon>Pezizomycotina</taxon>
        <taxon>Pezizomycetes</taxon>
        <taxon>Pezizales</taxon>
        <taxon>Ascobolaceae</taxon>
        <taxon>Ascobolus</taxon>
    </lineage>
</organism>
<proteinExistence type="predicted"/>
<name>A0A3N4HDB8_ASCIM</name>
<dbReference type="AlphaFoldDB" id="A0A3N4HDB8"/>
<feature type="region of interest" description="Disordered" evidence="1">
    <location>
        <begin position="253"/>
        <end position="284"/>
    </location>
</feature>